<dbReference type="AlphaFoldDB" id="A2A087"/>
<keyword evidence="2" id="KW-1185">Reference proteome</keyword>
<dbReference type="OrthoDB" id="9804920at2"/>
<sequence length="331" mass="37809">MLPIFDLHCDLLSYLSENSQRTHNDVEIGCALPHLQQGKVKVQTLAIYSPTAAGSTQMATRECAIYQQLLEKHSDQFAPAHTLEQIKAVFNDVSRVGIVASIENASGFCEEEEPLAHGLARLDKMYEQLGRVLYISLTHHHENRFGGGNKSEAGLKKDGKALLEHLAEHHPETAIDLSHTSDDLAYDIFKFIDRQKLNLSVIASHSNFRTIWDNPRNLPDEYVQEIVQRDGIIGINFLRAYIHDTQPAKLLHHILYGINQQAHRHLAYGADFFFTDDHPDESRKPFFFPAHENSSKYPEVNQELRDYISRQDIDALSYGNVMTFLEKTWKF</sequence>
<dbReference type="GO" id="GO:0006508">
    <property type="term" value="P:proteolysis"/>
    <property type="evidence" value="ECO:0007669"/>
    <property type="project" value="InterPro"/>
</dbReference>
<dbReference type="InterPro" id="IPR032466">
    <property type="entry name" value="Metal_Hydrolase"/>
</dbReference>
<dbReference type="PROSITE" id="PS51365">
    <property type="entry name" value="RENAL_DIPEPTIDASE_2"/>
    <property type="match status" value="1"/>
</dbReference>
<name>A2A087_MICM2</name>
<comment type="caution">
    <text evidence="1">The sequence shown here is derived from an EMBL/GenBank/DDBJ whole genome shotgun (WGS) entry which is preliminary data.</text>
</comment>
<dbReference type="SUPFAM" id="SSF51556">
    <property type="entry name" value="Metallo-dependent hydrolases"/>
    <property type="match status" value="1"/>
</dbReference>
<gene>
    <name evidence="1" type="ORF">M23134_06618</name>
</gene>
<dbReference type="Pfam" id="PF01244">
    <property type="entry name" value="Peptidase_M19"/>
    <property type="match status" value="1"/>
</dbReference>
<dbReference type="InterPro" id="IPR008257">
    <property type="entry name" value="Pept_M19"/>
</dbReference>
<dbReference type="Proteomes" id="UP000004095">
    <property type="component" value="Unassembled WGS sequence"/>
</dbReference>
<evidence type="ECO:0000313" key="2">
    <source>
        <dbReference type="Proteomes" id="UP000004095"/>
    </source>
</evidence>
<dbReference type="eggNOG" id="COG2355">
    <property type="taxonomic scope" value="Bacteria"/>
</dbReference>
<dbReference type="PANTHER" id="PTHR10443">
    <property type="entry name" value="MICROSOMAL DIPEPTIDASE"/>
    <property type="match status" value="1"/>
</dbReference>
<dbReference type="EMBL" id="AAWS01000094">
    <property type="protein sequence ID" value="EAY23952.1"/>
    <property type="molecule type" value="Genomic_DNA"/>
</dbReference>
<reference evidence="1 2" key="1">
    <citation type="submission" date="2007-01" db="EMBL/GenBank/DDBJ databases">
        <authorList>
            <person name="Haygood M."/>
            <person name="Podell S."/>
            <person name="Anderson C."/>
            <person name="Hopkinson B."/>
            <person name="Roe K."/>
            <person name="Barbeau K."/>
            <person name="Gaasterland T."/>
            <person name="Ferriera S."/>
            <person name="Johnson J."/>
            <person name="Kravitz S."/>
            <person name="Beeson K."/>
            <person name="Sutton G."/>
            <person name="Rogers Y.-H."/>
            <person name="Friedman R."/>
            <person name="Frazier M."/>
            <person name="Venter J.C."/>
        </authorList>
    </citation>
    <scope>NUCLEOTIDE SEQUENCE [LARGE SCALE GENOMIC DNA]</scope>
    <source>
        <strain evidence="1 2">ATCC 23134</strain>
    </source>
</reference>
<dbReference type="GO" id="GO:0070573">
    <property type="term" value="F:metallodipeptidase activity"/>
    <property type="evidence" value="ECO:0007669"/>
    <property type="project" value="InterPro"/>
</dbReference>
<proteinExistence type="predicted"/>
<protein>
    <submittedName>
        <fullName evidence="1">Renal dipeptidase superfamily</fullName>
    </submittedName>
</protein>
<dbReference type="PANTHER" id="PTHR10443:SF12">
    <property type="entry name" value="DIPEPTIDASE"/>
    <property type="match status" value="1"/>
</dbReference>
<dbReference type="Gene3D" id="3.20.20.140">
    <property type="entry name" value="Metal-dependent hydrolases"/>
    <property type="match status" value="1"/>
</dbReference>
<dbReference type="RefSeq" id="WP_002705871.1">
    <property type="nucleotide sequence ID" value="NZ_AAWS01000094.1"/>
</dbReference>
<evidence type="ECO:0000313" key="1">
    <source>
        <dbReference type="EMBL" id="EAY23952.1"/>
    </source>
</evidence>
<accession>A2A087</accession>
<organism evidence="1 2">
    <name type="scientific">Microscilla marina ATCC 23134</name>
    <dbReference type="NCBI Taxonomy" id="313606"/>
    <lineage>
        <taxon>Bacteria</taxon>
        <taxon>Pseudomonadati</taxon>
        <taxon>Bacteroidota</taxon>
        <taxon>Cytophagia</taxon>
        <taxon>Cytophagales</taxon>
        <taxon>Microscillaceae</taxon>
        <taxon>Microscilla</taxon>
    </lineage>
</organism>